<keyword evidence="6 10" id="KW-0472">Membrane</keyword>
<dbReference type="Gene3D" id="1.20.930.40">
    <property type="entry name" value="Transferrin receptor-like, dimerisation domain"/>
    <property type="match status" value="1"/>
</dbReference>
<feature type="compositionally biased region" description="Polar residues" evidence="11">
    <location>
        <begin position="101"/>
        <end position="117"/>
    </location>
</feature>
<dbReference type="Ensembl" id="ENSPCET00000011269.1">
    <property type="protein sequence ID" value="ENSPCEP00000010910.1"/>
    <property type="gene ID" value="ENSPCEG00000008638.1"/>
</dbReference>
<dbReference type="GO" id="GO:0004998">
    <property type="term" value="F:transferrin receptor activity"/>
    <property type="evidence" value="ECO:0007669"/>
    <property type="project" value="UniProtKB-UniRule"/>
</dbReference>
<keyword evidence="10" id="KW-0564">Palmitate</keyword>
<dbReference type="FunFam" id="3.40.630.10:FF:000065">
    <property type="entry name" value="Transferrin receptor 1b"/>
    <property type="match status" value="1"/>
</dbReference>
<comment type="subunit">
    <text evidence="10">Homodimer; disulfide-linked.</text>
</comment>
<dbReference type="GO" id="GO:0009897">
    <property type="term" value="C:external side of plasma membrane"/>
    <property type="evidence" value="ECO:0007669"/>
    <property type="project" value="TreeGrafter"/>
</dbReference>
<evidence type="ECO:0000256" key="3">
    <source>
        <dbReference type="ARBA" id="ARBA00022692"/>
    </source>
</evidence>
<evidence type="ECO:0000256" key="9">
    <source>
        <dbReference type="ARBA" id="ARBA00023180"/>
    </source>
</evidence>
<evidence type="ECO:0000256" key="6">
    <source>
        <dbReference type="ARBA" id="ARBA00023136"/>
    </source>
</evidence>
<evidence type="ECO:0000256" key="5">
    <source>
        <dbReference type="ARBA" id="ARBA00022989"/>
    </source>
</evidence>
<dbReference type="FunFam" id="1.20.930.40:FF:000002">
    <property type="entry name" value="Transferrin receptor protein 1"/>
    <property type="match status" value="1"/>
</dbReference>
<evidence type="ECO:0000256" key="2">
    <source>
        <dbReference type="ARBA" id="ARBA00022475"/>
    </source>
</evidence>
<feature type="region of interest" description="Disordered" evidence="11">
    <location>
        <begin position="101"/>
        <end position="124"/>
    </location>
</feature>
<evidence type="ECO:0000256" key="10">
    <source>
        <dbReference type="RuleBase" id="RU367157"/>
    </source>
</evidence>
<dbReference type="GO" id="GO:0042470">
    <property type="term" value="C:melanosome"/>
    <property type="evidence" value="ECO:0007669"/>
    <property type="project" value="UniProtKB-SubCell"/>
</dbReference>
<dbReference type="InterPro" id="IPR039373">
    <property type="entry name" value="Peptidase_M28B"/>
</dbReference>
<dbReference type="SUPFAM" id="SSF52025">
    <property type="entry name" value="PA domain"/>
    <property type="match status" value="1"/>
</dbReference>
<comment type="subcellular location">
    <subcellularLocation>
        <location evidence="10">Cell membrane</location>
        <topology evidence="10">Single-pass type II membrane protein</topology>
    </subcellularLocation>
    <subcellularLocation>
        <location evidence="10">Melanosome</location>
    </subcellularLocation>
</comment>
<dbReference type="InterPro" id="IPR036757">
    <property type="entry name" value="TFR-like_dimer_dom_sf"/>
</dbReference>
<keyword evidence="10" id="KW-0449">Lipoprotein</keyword>
<dbReference type="Gene3D" id="3.50.30.30">
    <property type="match status" value="1"/>
</dbReference>
<dbReference type="PANTHER" id="PTHR10404">
    <property type="entry name" value="N-ACETYLATED-ALPHA-LINKED ACIDIC DIPEPTIDASE"/>
    <property type="match status" value="1"/>
</dbReference>
<dbReference type="PANTHER" id="PTHR10404:SF26">
    <property type="entry name" value="TRANSFERRIN RECEPTOR PROTEIN 1"/>
    <property type="match status" value="1"/>
</dbReference>
<dbReference type="FunFam" id="3.50.30.30:FF:000010">
    <property type="entry name" value="Transferrin receptor protein 1"/>
    <property type="match status" value="1"/>
</dbReference>
<reference evidence="15" key="2">
    <citation type="submission" date="2025-09" db="UniProtKB">
        <authorList>
            <consortium name="Ensembl"/>
        </authorList>
    </citation>
    <scope>IDENTIFICATION</scope>
</reference>
<evidence type="ECO:0000259" key="12">
    <source>
        <dbReference type="Pfam" id="PF02225"/>
    </source>
</evidence>
<keyword evidence="2 10" id="KW-1003">Cell membrane</keyword>
<organism evidence="15 16">
    <name type="scientific">Pelusios castaneus</name>
    <name type="common">West African mud turtle</name>
    <dbReference type="NCBI Taxonomy" id="367368"/>
    <lineage>
        <taxon>Eukaryota</taxon>
        <taxon>Metazoa</taxon>
        <taxon>Chordata</taxon>
        <taxon>Craniata</taxon>
        <taxon>Vertebrata</taxon>
        <taxon>Euteleostomi</taxon>
        <taxon>Archelosauria</taxon>
        <taxon>Testudinata</taxon>
        <taxon>Testudines</taxon>
        <taxon>Pleurodira</taxon>
        <taxon>Pelomedusidae</taxon>
        <taxon>Pelusios</taxon>
    </lineage>
</organism>
<evidence type="ECO:0000256" key="11">
    <source>
        <dbReference type="SAM" id="MobiDB-lite"/>
    </source>
</evidence>
<keyword evidence="3 10" id="KW-0812">Transmembrane</keyword>
<name>A0A8C8RU41_9SAUR</name>
<dbReference type="GO" id="GO:0006879">
    <property type="term" value="P:intracellular iron ion homeostasis"/>
    <property type="evidence" value="ECO:0007669"/>
    <property type="project" value="UniProtKB-UniRule"/>
</dbReference>
<evidence type="ECO:0000256" key="4">
    <source>
        <dbReference type="ARBA" id="ARBA00022968"/>
    </source>
</evidence>
<keyword evidence="4" id="KW-0735">Signal-anchor</keyword>
<evidence type="ECO:0000313" key="15">
    <source>
        <dbReference type="Ensembl" id="ENSPCEP00000010910.1"/>
    </source>
</evidence>
<dbReference type="GO" id="GO:0031623">
    <property type="term" value="P:receptor internalization"/>
    <property type="evidence" value="ECO:0007669"/>
    <property type="project" value="UniProtKB-UniRule"/>
</dbReference>
<dbReference type="SUPFAM" id="SSF53187">
    <property type="entry name" value="Zn-dependent exopeptidases"/>
    <property type="match status" value="1"/>
</dbReference>
<keyword evidence="7" id="KW-1015">Disulfide bond</keyword>
<feature type="domain" description="Transferrin receptor-like dimerisation" evidence="13">
    <location>
        <begin position="646"/>
        <end position="753"/>
    </location>
</feature>
<dbReference type="InterPro" id="IPR007365">
    <property type="entry name" value="TFR-like_dimer_dom"/>
</dbReference>
<evidence type="ECO:0000256" key="8">
    <source>
        <dbReference type="ARBA" id="ARBA00023170"/>
    </source>
</evidence>
<feature type="domain" description="PA" evidence="12">
    <location>
        <begin position="230"/>
        <end position="296"/>
    </location>
</feature>
<evidence type="ECO:0000313" key="16">
    <source>
        <dbReference type="Proteomes" id="UP000694393"/>
    </source>
</evidence>
<dbReference type="InterPro" id="IPR046450">
    <property type="entry name" value="PA_dom_sf"/>
</dbReference>
<evidence type="ECO:0000259" key="14">
    <source>
        <dbReference type="Pfam" id="PF04389"/>
    </source>
</evidence>
<keyword evidence="16" id="KW-1185">Reference proteome</keyword>
<dbReference type="Pfam" id="PF04389">
    <property type="entry name" value="Peptidase_M28"/>
    <property type="match status" value="1"/>
</dbReference>
<comment type="function">
    <text evidence="10">Cellular uptake of iron occurs via receptor-mediated endocytosis of ligand-occupied transferrin receptor into specialized endosomes. Endosomal acidification leads to iron release. The apotransferrin-receptor complex is then recycled to the cell surface with a return to neutral pH and the concomitant loss of affinity of apotransferrin for its receptor. Transferrin receptor is necessary for development of erythrocytes and the nervous system. Acts as a lipid sensor that regulates mitochondrial fusion by regulating activation of the JNK pathway.</text>
</comment>
<comment type="PTM">
    <text evidence="10">Stearoylated.</text>
</comment>
<evidence type="ECO:0000259" key="13">
    <source>
        <dbReference type="Pfam" id="PF04253"/>
    </source>
</evidence>
<dbReference type="GO" id="GO:0033572">
    <property type="term" value="P:transferrin transport"/>
    <property type="evidence" value="ECO:0007669"/>
    <property type="project" value="UniProtKB-UniRule"/>
</dbReference>
<evidence type="ECO:0000256" key="7">
    <source>
        <dbReference type="ARBA" id="ARBA00023157"/>
    </source>
</evidence>
<feature type="domain" description="Peptidase M28" evidence="14">
    <location>
        <begin position="390"/>
        <end position="596"/>
    </location>
</feature>
<dbReference type="Pfam" id="PF04253">
    <property type="entry name" value="TFR_dimer"/>
    <property type="match status" value="1"/>
</dbReference>
<sequence length="764" mass="84284">MDHARSAISNLLGSGPLSYTRFSLARQMDGDSSHVEMKLSEEEESGENGMTDHVHTRVANPRNSGRNLCCKAAAAGLLFLIGFLIGYLSYHGRMQTTSSCSDGSTACENAASTSSPGDENLEEPKTEPVFYWGNLKTMLSTTLQDNFRSKRGLPSYSSHEAGSEEDESLVYYIHGQLSNFKLDKVWDDEHYVTLQVPGSLGNKVTIVTTSGEKVLDTKGGYVAYSANVTVTGKPVYANYGRREDFLKLKGMDIPVNGSVVLVRAGKITFAEKVANAEGVNAAGVLIFQESAADVDQGLFGHAHLGTGDPFTPGFPSFNHTQFPPAKSSGLPRIPVQTISSTAAAKLFSNMNGENVPGDWSSERFTYKMNTDGATVKLQVNSQIVERKIRNVFGVIQGFDEPDQYIVIGAQRDSWGPGAAKAGVGTVILLELASAISSMVKTGGYKPRRSIVFASWSAGDFGAVGATEWLEGYSATLHSKAFAYINLDAAVLGSKNFKVSASPMLYKVMEQTMMEVKHPVSQESLFESFGSDLSRKVVPFRLDNAALPFLAYSGIPAISFSFYDDEEGYPYLGTKDDTWDNLKSVTQLEHWLQTAAEVAGQIALRMTYSHELYLDYEQYNQELTNFMIKFTRYREDIQEMGLTRQWLYSARGDFSRATDALTRDFRNTDLSNKLLCRMLNDRIMRVEYYFLSPYVSPKDTPLRHIFSGSGSHTLQALLDHLSLRRSNPSAFNQDLFKNQLALATWTIQGAANAISGDIWDIDNEF</sequence>
<keyword evidence="9 10" id="KW-0325">Glycoprotein</keyword>
<dbReference type="InterPro" id="IPR007484">
    <property type="entry name" value="Peptidase_M28"/>
</dbReference>
<dbReference type="SUPFAM" id="SSF47672">
    <property type="entry name" value="Transferrin receptor-like dimerisation domain"/>
    <property type="match status" value="1"/>
</dbReference>
<dbReference type="CDD" id="cd09848">
    <property type="entry name" value="M28_TfR"/>
    <property type="match status" value="1"/>
</dbReference>
<comment type="similarity">
    <text evidence="1 10">Belongs to the peptidase M28 family. M28B subfamily.</text>
</comment>
<accession>A0A8C8RU41</accession>
<feature type="transmembrane region" description="Helical" evidence="10">
    <location>
        <begin position="72"/>
        <end position="90"/>
    </location>
</feature>
<protein>
    <recommendedName>
        <fullName evidence="10">Transferrin receptor protein 1</fullName>
    </recommendedName>
</protein>
<keyword evidence="8 10" id="KW-0675">Receptor</keyword>
<dbReference type="Pfam" id="PF02225">
    <property type="entry name" value="PA"/>
    <property type="match status" value="1"/>
</dbReference>
<dbReference type="AlphaFoldDB" id="A0A8C8RU41"/>
<dbReference type="Proteomes" id="UP000694393">
    <property type="component" value="Unplaced"/>
</dbReference>
<keyword evidence="10" id="KW-0254">Endocytosis</keyword>
<dbReference type="InterPro" id="IPR003137">
    <property type="entry name" value="PA_domain"/>
</dbReference>
<dbReference type="Gene3D" id="3.40.630.10">
    <property type="entry name" value="Zn peptidases"/>
    <property type="match status" value="1"/>
</dbReference>
<keyword evidence="5 10" id="KW-1133">Transmembrane helix</keyword>
<evidence type="ECO:0000256" key="1">
    <source>
        <dbReference type="ARBA" id="ARBA00005634"/>
    </source>
</evidence>
<reference evidence="15" key="1">
    <citation type="submission" date="2025-08" db="UniProtKB">
        <authorList>
            <consortium name="Ensembl"/>
        </authorList>
    </citation>
    <scope>IDENTIFICATION</scope>
</reference>
<proteinExistence type="inferred from homology"/>